<evidence type="ECO:0000313" key="2">
    <source>
        <dbReference type="Proteomes" id="UP000271010"/>
    </source>
</evidence>
<protein>
    <submittedName>
        <fullName evidence="1">Uncharacterized protein</fullName>
    </submittedName>
</protein>
<proteinExistence type="predicted"/>
<dbReference type="Proteomes" id="UP000271010">
    <property type="component" value="Unassembled WGS sequence"/>
</dbReference>
<name>A0A3M9MPX2_9BACT</name>
<accession>A0A3M9MPX2</accession>
<dbReference type="AlphaFoldDB" id="A0A3M9MPX2"/>
<comment type="caution">
    <text evidence="1">The sequence shown here is derived from an EMBL/GenBank/DDBJ whole genome shotgun (WGS) entry which is preliminary data.</text>
</comment>
<keyword evidence="2" id="KW-1185">Reference proteome</keyword>
<reference evidence="1 2" key="1">
    <citation type="submission" date="2018-11" db="EMBL/GenBank/DDBJ databases">
        <title>Rufibacter latericius sp. nov., isolated from water in Baiyang Lake.</title>
        <authorList>
            <person name="Yang Y."/>
        </authorList>
    </citation>
    <scope>NUCLEOTIDE SEQUENCE [LARGE SCALE GENOMIC DNA]</scope>
    <source>
        <strain evidence="1 2">MCC P1</strain>
    </source>
</reference>
<organism evidence="1 2">
    <name type="scientific">Rufibacter immobilis</name>
    <dbReference type="NCBI Taxonomy" id="1348778"/>
    <lineage>
        <taxon>Bacteria</taxon>
        <taxon>Pseudomonadati</taxon>
        <taxon>Bacteroidota</taxon>
        <taxon>Cytophagia</taxon>
        <taxon>Cytophagales</taxon>
        <taxon>Hymenobacteraceae</taxon>
        <taxon>Rufibacter</taxon>
    </lineage>
</organism>
<dbReference type="EMBL" id="RJJE01000017">
    <property type="protein sequence ID" value="RNI27582.1"/>
    <property type="molecule type" value="Genomic_DNA"/>
</dbReference>
<sequence length="85" mass="9983">MILRKHKPLRKVAQRVMQQVRQHDLQRLQWFYDGSFTSNLDNGAKIVFNPRNIFQQIKVPFQHQRQRRSALIGVRSTLLGGADKA</sequence>
<evidence type="ECO:0000313" key="1">
    <source>
        <dbReference type="EMBL" id="RNI27582.1"/>
    </source>
</evidence>
<gene>
    <name evidence="1" type="ORF">EFA69_15785</name>
</gene>